<feature type="domain" description="SANT" evidence="12">
    <location>
        <begin position="760"/>
        <end position="816"/>
    </location>
</feature>
<accession>A0A367JQW7</accession>
<dbReference type="GO" id="GO:0003677">
    <property type="term" value="F:DNA binding"/>
    <property type="evidence" value="ECO:0007669"/>
    <property type="project" value="UniProtKB-KW"/>
</dbReference>
<dbReference type="SMART" id="SM00717">
    <property type="entry name" value="SANT"/>
    <property type="match status" value="1"/>
</dbReference>
<feature type="domain" description="Helicase C-terminal" evidence="11">
    <location>
        <begin position="1"/>
        <end position="125"/>
    </location>
</feature>
<comment type="caution">
    <text evidence="14">The sequence shown here is derived from an EMBL/GenBank/DDBJ whole genome shotgun (WGS) entry which is preliminary data.</text>
</comment>
<dbReference type="Gene3D" id="3.40.140.10">
    <property type="entry name" value="Cytidine Deaminase, domain 2"/>
    <property type="match status" value="1"/>
</dbReference>
<dbReference type="PROSITE" id="PS50090">
    <property type="entry name" value="MYB_LIKE"/>
    <property type="match status" value="1"/>
</dbReference>
<evidence type="ECO:0000313" key="15">
    <source>
        <dbReference type="Proteomes" id="UP000252139"/>
    </source>
</evidence>
<proteinExistence type="predicted"/>
<dbReference type="GO" id="GO:0010468">
    <property type="term" value="P:regulation of gene expression"/>
    <property type="evidence" value="ECO:0007669"/>
    <property type="project" value="UniProtKB-ARBA"/>
</dbReference>
<protein>
    <submittedName>
        <fullName evidence="14">DEAH (Asp-Glu-Ala-His) box polypeptide 34</fullName>
    </submittedName>
</protein>
<dbReference type="PANTHER" id="PTHR18934:SF221">
    <property type="entry name" value="ATP-DEPENDENT RNA HELICASE DHX34-RELATED"/>
    <property type="match status" value="1"/>
</dbReference>
<dbReference type="PROSITE" id="PS51294">
    <property type="entry name" value="HTH_MYB"/>
    <property type="match status" value="1"/>
</dbReference>
<evidence type="ECO:0000259" key="13">
    <source>
        <dbReference type="PROSITE" id="PS51294"/>
    </source>
</evidence>
<dbReference type="InterPro" id="IPR007526">
    <property type="entry name" value="SWIRM"/>
</dbReference>
<dbReference type="InterPro" id="IPR001650">
    <property type="entry name" value="Helicase_C-like"/>
</dbReference>
<evidence type="ECO:0000256" key="2">
    <source>
        <dbReference type="ARBA" id="ARBA00022801"/>
    </source>
</evidence>
<dbReference type="PANTHER" id="PTHR18934">
    <property type="entry name" value="ATP-DEPENDENT RNA HELICASE"/>
    <property type="match status" value="1"/>
</dbReference>
<dbReference type="GO" id="GO:0004386">
    <property type="term" value="F:helicase activity"/>
    <property type="evidence" value="ECO:0007669"/>
    <property type="project" value="UniProtKB-KW"/>
</dbReference>
<dbReference type="InterPro" id="IPR007502">
    <property type="entry name" value="Helicase-assoc_dom"/>
</dbReference>
<dbReference type="Pfam" id="PF04433">
    <property type="entry name" value="SWIRM"/>
    <property type="match status" value="1"/>
</dbReference>
<dbReference type="InterPro" id="IPR048333">
    <property type="entry name" value="HA2_WH"/>
</dbReference>
<dbReference type="SUPFAM" id="SSF52540">
    <property type="entry name" value="P-loop containing nucleoside triphosphate hydrolases"/>
    <property type="match status" value="1"/>
</dbReference>
<evidence type="ECO:0000259" key="8">
    <source>
        <dbReference type="PROSITE" id="PS50090"/>
    </source>
</evidence>
<sequence length="1358" mass="155415">MLHSSLSVEEQEKVFDAAPEGIRKCIISSNIAETSITIDDIRFIIDSGKVKEMNHDPASKMSRLSEFWISKASAKQRAGRAGRTGPGECFRLYSENEYNHFHDFAIPEIQRAPLEPLLLQIKCMDLGDPRHFDYLEAPSIDAINASIDFLQNLGALDSNENITGLGAVLAQLPVDAIVGKMLILGMVFNVVDPIVTIAAGMSVQSPFVRITSNRNPEIVKNRSQFDSKHGDPFTLLNVWQAWLDVKSDRKESSRKWCKRHGIEEQRLYEITKMKKQFEKILNDFRPGLLQSLEHESDDYENTQSRHQIKEKLRREKFDQKTNKRRKVLEMNTFDEQEDEPSNKVDIRDLEFALMNDVRQLRSRASSLSKRQVELVKLIICSALYPQFAIGDEHNPHRNSNELVFHTTVKSFLSIHPTSVVASHPEWVQGDDPKRRKDDQTVEDAMQQQLLCYLQLLETNKPYILNITRTPGIHVLLLFAKSIDTNFDCSLLVVDKYYIIRFRTTPVAEYVLYLSSKLRSIWNKLLNLRISQGLGKVMEEESNVIISSATKEKLPLGIQHILSEQDQPIQGFDRIDMWTPETESRYRKEIQLLCDKLVEFMETSISAELSIGKASELIKMYPKYKPDENREDNLPRTWNSRQVIQGGIQISPSLYYDSIDAPSCASPVPVDQIPTSEYLKTYCNLRMGDMNNIHLLSDEHRHYYYYGYDHLSQPMTEQPHHFQPTLNTTIPSPIEPNINQFQTGEEREVKPRTSSSASLPSHNMRWTPEEDALLLDAIRLYGYGSWKAIADHVKTRNALQCKNHARQRAEFKPKHEPMVSMTMAENLLPSFSQVSHMAAYPAPNETMRLPPASSMVPQISVSQNIHPNANFFISQPSTMSHTATTAVPLPPSVPSTETTQEEQADNVNTISETVLDENDITEHEKKGNAEWFMGKQAKTPERYKRIRNHILKCWKETRPNYLTKTAGRKNLPDCGDVNAVGRIHSYLESIHAINVNCVVSPTTRKRPGRKSGSSEDGANKKKRRPGYYWEEVYGDDDDDDDDKDHKEKVEYTITKDGKKRPKRNARRRDGFYGDNGRIGGDNDPFTLIPLGYYAQQKDAPFTVEIGSDALLVMEFHAHLAFTEIIGLLGGRFLKDPDGGQNKLKVEYVFPCRSTSTGIQCEMDPVSEMAARELFEQKGLDVVGWYHSHPTFEPQPSIRDIENQTSYQDLFRNEASGDEPFIGFIISPYNQEYATDRSQIQCLHISKRWSTTNQYRLPYACIQQVEQKPQVSQDVLNTFHNLLQEYKDYESKIDMTMTFAQKPRLDKLLSSLRVHLYMTPEDNDKFLETVKNMVQEHFITQPNNTVPGNSADGVIQSLAV</sequence>
<evidence type="ECO:0000259" key="12">
    <source>
        <dbReference type="PROSITE" id="PS51293"/>
    </source>
</evidence>
<dbReference type="CDD" id="cd08067">
    <property type="entry name" value="MPN_2A_DUB"/>
    <property type="match status" value="1"/>
</dbReference>
<organism evidence="14 15">
    <name type="scientific">Rhizopus azygosporus</name>
    <name type="common">Rhizopus microsporus var. azygosporus</name>
    <dbReference type="NCBI Taxonomy" id="86630"/>
    <lineage>
        <taxon>Eukaryota</taxon>
        <taxon>Fungi</taxon>
        <taxon>Fungi incertae sedis</taxon>
        <taxon>Mucoromycota</taxon>
        <taxon>Mucoromycotina</taxon>
        <taxon>Mucoromycetes</taxon>
        <taxon>Mucorales</taxon>
        <taxon>Mucorineae</taxon>
        <taxon>Rhizopodaceae</taxon>
        <taxon>Rhizopus</taxon>
    </lineage>
</organism>
<dbReference type="InterPro" id="IPR017884">
    <property type="entry name" value="SANT_dom"/>
</dbReference>
<dbReference type="CDD" id="cd18791">
    <property type="entry name" value="SF2_C_RHA"/>
    <property type="match status" value="1"/>
</dbReference>
<evidence type="ECO:0000313" key="14">
    <source>
        <dbReference type="EMBL" id="RCH92344.1"/>
    </source>
</evidence>
<evidence type="ECO:0000259" key="9">
    <source>
        <dbReference type="PROSITE" id="PS50249"/>
    </source>
</evidence>
<dbReference type="Gene3D" id="3.40.50.300">
    <property type="entry name" value="P-loop containing nucleotide triphosphate hydrolases"/>
    <property type="match status" value="1"/>
</dbReference>
<feature type="region of interest" description="Disordered" evidence="7">
    <location>
        <begin position="741"/>
        <end position="762"/>
    </location>
</feature>
<dbReference type="GO" id="GO:0005524">
    <property type="term" value="F:ATP binding"/>
    <property type="evidence" value="ECO:0007669"/>
    <property type="project" value="UniProtKB-KW"/>
</dbReference>
<dbReference type="Pfam" id="PF04408">
    <property type="entry name" value="WHD_HA2"/>
    <property type="match status" value="1"/>
</dbReference>
<dbReference type="Gene3D" id="1.10.10.60">
    <property type="entry name" value="Homeodomain-like"/>
    <property type="match status" value="1"/>
</dbReference>
<dbReference type="Gene3D" id="1.10.10.10">
    <property type="entry name" value="Winged helix-like DNA-binding domain superfamily/Winged helix DNA-binding domain"/>
    <property type="match status" value="1"/>
</dbReference>
<dbReference type="InterPro" id="IPR001005">
    <property type="entry name" value="SANT/Myb"/>
</dbReference>
<feature type="compositionally biased region" description="Basic residues" evidence="7">
    <location>
        <begin position="1056"/>
        <end position="1065"/>
    </location>
</feature>
<evidence type="ECO:0000256" key="4">
    <source>
        <dbReference type="ARBA" id="ARBA00022840"/>
    </source>
</evidence>
<dbReference type="GO" id="GO:0008237">
    <property type="term" value="F:metallopeptidase activity"/>
    <property type="evidence" value="ECO:0007669"/>
    <property type="project" value="InterPro"/>
</dbReference>
<feature type="domain" description="SWIRM" evidence="10">
    <location>
        <begin position="905"/>
        <end position="1003"/>
    </location>
</feature>
<dbReference type="PROSITE" id="PS51293">
    <property type="entry name" value="SANT"/>
    <property type="match status" value="1"/>
</dbReference>
<dbReference type="InterPro" id="IPR017930">
    <property type="entry name" value="Myb_dom"/>
</dbReference>
<feature type="region of interest" description="Disordered" evidence="7">
    <location>
        <begin position="1049"/>
        <end position="1076"/>
    </location>
</feature>
<evidence type="ECO:0000256" key="6">
    <source>
        <dbReference type="ARBA" id="ARBA00023242"/>
    </source>
</evidence>
<dbReference type="PROSITE" id="PS50934">
    <property type="entry name" value="SWIRM"/>
    <property type="match status" value="1"/>
</dbReference>
<evidence type="ECO:0000256" key="7">
    <source>
        <dbReference type="SAM" id="MobiDB-lite"/>
    </source>
</evidence>
<dbReference type="InterPro" id="IPR000555">
    <property type="entry name" value="JAMM/MPN+_dom"/>
</dbReference>
<evidence type="ECO:0000256" key="1">
    <source>
        <dbReference type="ARBA" id="ARBA00022741"/>
    </source>
</evidence>
<evidence type="ECO:0000256" key="3">
    <source>
        <dbReference type="ARBA" id="ARBA00022806"/>
    </source>
</evidence>
<dbReference type="Pfam" id="PF00271">
    <property type="entry name" value="Helicase_C"/>
    <property type="match status" value="1"/>
</dbReference>
<feature type="region of interest" description="Disordered" evidence="7">
    <location>
        <begin position="1000"/>
        <end position="1021"/>
    </location>
</feature>
<feature type="domain" description="Myb-like" evidence="8">
    <location>
        <begin position="764"/>
        <end position="808"/>
    </location>
</feature>
<name>A0A367JQW7_RHIAZ</name>
<keyword evidence="3" id="KW-0347">Helicase</keyword>
<evidence type="ECO:0000256" key="5">
    <source>
        <dbReference type="ARBA" id="ARBA00023125"/>
    </source>
</evidence>
<feature type="compositionally biased region" description="Polar residues" evidence="7">
    <location>
        <begin position="751"/>
        <end position="760"/>
    </location>
</feature>
<evidence type="ECO:0000259" key="11">
    <source>
        <dbReference type="PROSITE" id="PS51194"/>
    </source>
</evidence>
<feature type="domain" description="HTH myb-type" evidence="13">
    <location>
        <begin position="764"/>
        <end position="812"/>
    </location>
</feature>
<evidence type="ECO:0000259" key="10">
    <source>
        <dbReference type="PROSITE" id="PS50934"/>
    </source>
</evidence>
<dbReference type="PROSITE" id="PS51194">
    <property type="entry name" value="HELICASE_CTER"/>
    <property type="match status" value="1"/>
</dbReference>
<dbReference type="Pfam" id="PF00249">
    <property type="entry name" value="Myb_DNA-binding"/>
    <property type="match status" value="1"/>
</dbReference>
<dbReference type="STRING" id="86630.A0A367JQW7"/>
<dbReference type="SMART" id="SM00490">
    <property type="entry name" value="HELICc"/>
    <property type="match status" value="1"/>
</dbReference>
<keyword evidence="4" id="KW-0067">ATP-binding</keyword>
<feature type="domain" description="MPN" evidence="9">
    <location>
        <begin position="1102"/>
        <end position="1243"/>
    </location>
</feature>
<keyword evidence="6" id="KW-0539">Nucleus</keyword>
<dbReference type="PROSITE" id="PS50249">
    <property type="entry name" value="MPN"/>
    <property type="match status" value="1"/>
</dbReference>
<dbReference type="CDD" id="cd00167">
    <property type="entry name" value="SANT"/>
    <property type="match status" value="1"/>
</dbReference>
<dbReference type="SUPFAM" id="SSF102712">
    <property type="entry name" value="JAB1/MPN domain"/>
    <property type="match status" value="1"/>
</dbReference>
<dbReference type="Pfam" id="PF07717">
    <property type="entry name" value="OB_NTP_bind"/>
    <property type="match status" value="1"/>
</dbReference>
<dbReference type="InterPro" id="IPR036388">
    <property type="entry name" value="WH-like_DNA-bd_sf"/>
</dbReference>
<dbReference type="OrthoDB" id="118550at2759"/>
<gene>
    <name evidence="14" type="primary">DHX34</name>
    <name evidence="14" type="ORF">CU097_010297</name>
</gene>
<dbReference type="GO" id="GO:0003723">
    <property type="term" value="F:RNA binding"/>
    <property type="evidence" value="ECO:0007669"/>
    <property type="project" value="TreeGrafter"/>
</dbReference>
<dbReference type="SMART" id="SM00847">
    <property type="entry name" value="HA2"/>
    <property type="match status" value="1"/>
</dbReference>
<dbReference type="InterPro" id="IPR037518">
    <property type="entry name" value="MPN"/>
</dbReference>
<keyword evidence="2" id="KW-0378">Hydrolase</keyword>
<dbReference type="Pfam" id="PF21010">
    <property type="entry name" value="HA2_C"/>
    <property type="match status" value="1"/>
</dbReference>
<dbReference type="Gene3D" id="1.20.120.1080">
    <property type="match status" value="1"/>
</dbReference>
<dbReference type="EMBL" id="PJQL01000842">
    <property type="protein sequence ID" value="RCH92344.1"/>
    <property type="molecule type" value="Genomic_DNA"/>
</dbReference>
<reference evidence="14 15" key="1">
    <citation type="journal article" date="2018" name="G3 (Bethesda)">
        <title>Phylogenetic and Phylogenomic Definition of Rhizopus Species.</title>
        <authorList>
            <person name="Gryganskyi A.P."/>
            <person name="Golan J."/>
            <person name="Dolatabadi S."/>
            <person name="Mondo S."/>
            <person name="Robb S."/>
            <person name="Idnurm A."/>
            <person name="Muszewska A."/>
            <person name="Steczkiewicz K."/>
            <person name="Masonjones S."/>
            <person name="Liao H.L."/>
            <person name="Gajdeczka M.T."/>
            <person name="Anike F."/>
            <person name="Vuek A."/>
            <person name="Anishchenko I.M."/>
            <person name="Voigt K."/>
            <person name="de Hoog G.S."/>
            <person name="Smith M.E."/>
            <person name="Heitman J."/>
            <person name="Vilgalys R."/>
            <person name="Stajich J.E."/>
        </authorList>
    </citation>
    <scope>NUCLEOTIDE SEQUENCE [LARGE SCALE GENOMIC DNA]</scope>
    <source>
        <strain evidence="14 15">CBS 357.93</strain>
    </source>
</reference>
<dbReference type="InterPro" id="IPR027417">
    <property type="entry name" value="P-loop_NTPase"/>
</dbReference>
<dbReference type="InterPro" id="IPR009057">
    <property type="entry name" value="Homeodomain-like_sf"/>
</dbReference>
<keyword evidence="5" id="KW-0238">DNA-binding</keyword>
<keyword evidence="1" id="KW-0547">Nucleotide-binding</keyword>
<keyword evidence="15" id="KW-1185">Reference proteome</keyword>
<dbReference type="Proteomes" id="UP000252139">
    <property type="component" value="Unassembled WGS sequence"/>
</dbReference>
<dbReference type="Pfam" id="PF01398">
    <property type="entry name" value="JAB"/>
    <property type="match status" value="1"/>
</dbReference>
<dbReference type="InterPro" id="IPR011709">
    <property type="entry name" value="DEAD-box_helicase_OB_fold"/>
</dbReference>
<dbReference type="SUPFAM" id="SSF46689">
    <property type="entry name" value="Homeodomain-like"/>
    <property type="match status" value="2"/>
</dbReference>